<evidence type="ECO:0000313" key="3">
    <source>
        <dbReference type="Proteomes" id="UP000186917"/>
    </source>
</evidence>
<keyword evidence="3" id="KW-1185">Reference proteome</keyword>
<reference evidence="3" key="1">
    <citation type="submission" date="2017-01" db="EMBL/GenBank/DDBJ databases">
        <authorList>
            <person name="Varghese N."/>
            <person name="Submissions S."/>
        </authorList>
    </citation>
    <scope>NUCLEOTIDE SEQUENCE [LARGE SCALE GENOMIC DNA]</scope>
    <source>
        <strain evidence="3">DSM 21054</strain>
    </source>
</reference>
<accession>A0A173MJS9</accession>
<keyword evidence="1" id="KW-0732">Signal</keyword>
<evidence type="ECO:0000256" key="1">
    <source>
        <dbReference type="SAM" id="SignalP"/>
    </source>
</evidence>
<dbReference type="EMBL" id="FTOR01000003">
    <property type="protein sequence ID" value="SIT04357.1"/>
    <property type="molecule type" value="Genomic_DNA"/>
</dbReference>
<dbReference type="KEGG" id="fln:FLA_3781"/>
<name>A0A173MJS9_9BACT</name>
<protein>
    <submittedName>
        <fullName evidence="2">Uncharacterized protein</fullName>
    </submittedName>
</protein>
<dbReference type="Proteomes" id="UP000186917">
    <property type="component" value="Unassembled WGS sequence"/>
</dbReference>
<organism evidence="2 3">
    <name type="scientific">Filimonas lacunae</name>
    <dbReference type="NCBI Taxonomy" id="477680"/>
    <lineage>
        <taxon>Bacteria</taxon>
        <taxon>Pseudomonadati</taxon>
        <taxon>Bacteroidota</taxon>
        <taxon>Chitinophagia</taxon>
        <taxon>Chitinophagales</taxon>
        <taxon>Chitinophagaceae</taxon>
        <taxon>Filimonas</taxon>
    </lineage>
</organism>
<dbReference type="OrthoDB" id="9910320at2"/>
<dbReference type="AlphaFoldDB" id="A0A173MJS9"/>
<proteinExistence type="predicted"/>
<feature type="chain" id="PRO_5030023064" evidence="1">
    <location>
        <begin position="23"/>
        <end position="103"/>
    </location>
</feature>
<evidence type="ECO:0000313" key="2">
    <source>
        <dbReference type="EMBL" id="SIT04357.1"/>
    </source>
</evidence>
<sequence length="103" mass="11450">MKIVHITMYAIAMAGSFAMAMAAGTTRQSICENEQQYIRLNGVYTTASSDFVCLQNSTITPCTYYVSNLNPLTYTICTWGQYLDLSGITITQQGRLAANHRKH</sequence>
<gene>
    <name evidence="2" type="ORF">SAMN05421788_103100</name>
</gene>
<dbReference type="RefSeq" id="WP_076378741.1">
    <property type="nucleotide sequence ID" value="NZ_AP017422.1"/>
</dbReference>
<dbReference type="STRING" id="477680.SAMN05421788_103100"/>
<feature type="signal peptide" evidence="1">
    <location>
        <begin position="1"/>
        <end position="22"/>
    </location>
</feature>